<feature type="compositionally biased region" description="Low complexity" evidence="9">
    <location>
        <begin position="399"/>
        <end position="415"/>
    </location>
</feature>
<keyword evidence="6" id="KW-0067">ATP-binding</keyword>
<keyword evidence="12" id="KW-1185">Reference proteome</keyword>
<feature type="compositionally biased region" description="Polar residues" evidence="9">
    <location>
        <begin position="218"/>
        <end position="227"/>
    </location>
</feature>
<proteinExistence type="predicted"/>
<evidence type="ECO:0000313" key="12">
    <source>
        <dbReference type="Proteomes" id="UP001221413"/>
    </source>
</evidence>
<feature type="compositionally biased region" description="Basic residues" evidence="9">
    <location>
        <begin position="180"/>
        <end position="196"/>
    </location>
</feature>
<evidence type="ECO:0000256" key="5">
    <source>
        <dbReference type="ARBA" id="ARBA00022777"/>
    </source>
</evidence>
<feature type="compositionally biased region" description="Acidic residues" evidence="9">
    <location>
        <begin position="78"/>
        <end position="88"/>
    </location>
</feature>
<feature type="compositionally biased region" description="Polar residues" evidence="9">
    <location>
        <begin position="153"/>
        <end position="168"/>
    </location>
</feature>
<dbReference type="Pfam" id="PF12330">
    <property type="entry name" value="Haspin_kinase"/>
    <property type="match status" value="1"/>
</dbReference>
<dbReference type="GO" id="GO:0005524">
    <property type="term" value="F:ATP binding"/>
    <property type="evidence" value="ECO:0007669"/>
    <property type="project" value="UniProtKB-KW"/>
</dbReference>
<dbReference type="PANTHER" id="PTHR24419:SF18">
    <property type="entry name" value="SERINE_THREONINE-PROTEIN KINASE HASPIN"/>
    <property type="match status" value="1"/>
</dbReference>
<evidence type="ECO:0000256" key="6">
    <source>
        <dbReference type="ARBA" id="ARBA00022840"/>
    </source>
</evidence>
<evidence type="ECO:0000313" key="11">
    <source>
        <dbReference type="EMBL" id="KAJ6257787.1"/>
    </source>
</evidence>
<reference evidence="11" key="1">
    <citation type="submission" date="2023-01" db="EMBL/GenBank/DDBJ databases">
        <title>The chitinases involved in constricting ring structure development in the nematode-trapping fungus Drechslerella dactyloides.</title>
        <authorList>
            <person name="Wang R."/>
            <person name="Zhang L."/>
            <person name="Tang P."/>
            <person name="Li S."/>
            <person name="Liang L."/>
        </authorList>
    </citation>
    <scope>NUCLEOTIDE SEQUENCE</scope>
    <source>
        <strain evidence="11">YMF1.00031</strain>
    </source>
</reference>
<evidence type="ECO:0000256" key="4">
    <source>
        <dbReference type="ARBA" id="ARBA00022741"/>
    </source>
</evidence>
<keyword evidence="3" id="KW-0808">Transferase</keyword>
<feature type="compositionally biased region" description="Basic and acidic residues" evidence="9">
    <location>
        <begin position="121"/>
        <end position="136"/>
    </location>
</feature>
<dbReference type="Proteomes" id="UP001221413">
    <property type="component" value="Unassembled WGS sequence"/>
</dbReference>
<dbReference type="SMART" id="SM01331">
    <property type="entry name" value="DUF3635"/>
    <property type="match status" value="1"/>
</dbReference>
<feature type="domain" description="Protein kinase" evidence="10">
    <location>
        <begin position="460"/>
        <end position="830"/>
    </location>
</feature>
<sequence>MPPPFHKQKTYGTARRGGTARQNAFRGSVRAWDAQRNRPSGGLLRQRPTDPRADKENAADIQSSRPPAPKPVTSGFDSDLDIDGEDSFVLESPPESPLADRISTVSLSTQAIAPVKTCFQSERRLSRPPSAEKDVEIISSMPEPQPRRPLAPKTNSSLNVLANRQASPSKGKFTPQKPTPKSKKAKGKRKGGKKKAPNPAKEVKEEETAQVQDVPASDRTTSQSDLSPPTPQQAVEEEAQIEQSTAATPLPLPSTPARKNNRPSVARNIEAPPADSSTRSPITLEQLPAETPSSPREIEAGADVSSAFEELAAEHHPVPALDDNGSASDADREHDVDEAEVLSPKQRAELRKQARKRRGRKSDSSALTDGLSSRLQSLAIGTPVPTPAPTPKDASSVGTSTLPTVTPAPSSTAASSVYAHQPQDITPLAPESEVFNLLRCCEVNRLMTFEEYLRGISPDFSRVKKIGESSFAQVFIHRRDDGRPVVLKLVPLDEEQNAKEVMQELKITRSLSPLDGFIKYLGCQVLSGGIPQELETAWATWEQKHNPETYTPSRGAFYGVEFHAVIALEDGGCSLEDCRWKTWDVPLEIFRQTLQALAKGEAERRFEHRDLHGGNLLVRDLAREREVEAPVEDTNTGRNVELGGFEELKVTVIDYTLSRADVPDEDGVAFLDIDEDTFMAHGLYQFEIYRMMREELRAYHAPGAKLNWQTHCPRTNVVWLHFLTKILLRTDDGRRNGGKLHIVKPRAGKKNAFELACRESLMRLHDELNWGGDERPVRSDFGGAVDIARWCEDVGVFRVLEEERERRVVARGGGGEVGVRRTGRRVTGRK</sequence>
<dbReference type="Gene3D" id="3.30.200.20">
    <property type="entry name" value="Phosphorylase Kinase, domain 1"/>
    <property type="match status" value="1"/>
</dbReference>
<dbReference type="PANTHER" id="PTHR24419">
    <property type="entry name" value="INTERLEUKIN-1 RECEPTOR-ASSOCIATED KINASE"/>
    <property type="match status" value="1"/>
</dbReference>
<dbReference type="InterPro" id="IPR011009">
    <property type="entry name" value="Kinase-like_dom_sf"/>
</dbReference>
<dbReference type="Gene3D" id="1.10.510.10">
    <property type="entry name" value="Transferase(Phosphotransferase) domain 1"/>
    <property type="match status" value="1"/>
</dbReference>
<evidence type="ECO:0000256" key="1">
    <source>
        <dbReference type="ARBA" id="ARBA00012513"/>
    </source>
</evidence>
<dbReference type="GO" id="GO:0005737">
    <property type="term" value="C:cytoplasm"/>
    <property type="evidence" value="ECO:0007669"/>
    <property type="project" value="TreeGrafter"/>
</dbReference>
<dbReference type="AlphaFoldDB" id="A0AAD6IWQ5"/>
<protein>
    <recommendedName>
        <fullName evidence="1">non-specific serine/threonine protein kinase</fullName>
        <ecNumber evidence="1">2.7.11.1</ecNumber>
    </recommendedName>
</protein>
<comment type="caution">
    <text evidence="11">The sequence shown here is derived from an EMBL/GenBank/DDBJ whole genome shotgun (WGS) entry which is preliminary data.</text>
</comment>
<keyword evidence="5 11" id="KW-0418">Kinase</keyword>
<dbReference type="GO" id="GO:0005634">
    <property type="term" value="C:nucleus"/>
    <property type="evidence" value="ECO:0007669"/>
    <property type="project" value="TreeGrafter"/>
</dbReference>
<evidence type="ECO:0000256" key="9">
    <source>
        <dbReference type="SAM" id="MobiDB-lite"/>
    </source>
</evidence>
<feature type="compositionally biased region" description="Basic and acidic residues" evidence="9">
    <location>
        <begin position="47"/>
        <end position="58"/>
    </location>
</feature>
<dbReference type="InterPro" id="IPR000719">
    <property type="entry name" value="Prot_kinase_dom"/>
</dbReference>
<dbReference type="PROSITE" id="PS50011">
    <property type="entry name" value="PROTEIN_KINASE_DOM"/>
    <property type="match status" value="1"/>
</dbReference>
<dbReference type="EC" id="2.7.11.1" evidence="1"/>
<dbReference type="GO" id="GO:0000278">
    <property type="term" value="P:mitotic cell cycle"/>
    <property type="evidence" value="ECO:0007669"/>
    <property type="project" value="TreeGrafter"/>
</dbReference>
<dbReference type="InterPro" id="IPR024604">
    <property type="entry name" value="GSG2_C"/>
</dbReference>
<keyword evidence="2" id="KW-0723">Serine/threonine-protein kinase</keyword>
<feature type="region of interest" description="Disordered" evidence="9">
    <location>
        <begin position="116"/>
        <end position="415"/>
    </location>
</feature>
<feature type="compositionally biased region" description="Polar residues" evidence="9">
    <location>
        <begin position="364"/>
        <end position="376"/>
    </location>
</feature>
<organism evidence="11 12">
    <name type="scientific">Drechslerella dactyloides</name>
    <name type="common">Nematode-trapping fungus</name>
    <name type="synonym">Arthrobotrys dactyloides</name>
    <dbReference type="NCBI Taxonomy" id="74499"/>
    <lineage>
        <taxon>Eukaryota</taxon>
        <taxon>Fungi</taxon>
        <taxon>Dikarya</taxon>
        <taxon>Ascomycota</taxon>
        <taxon>Pezizomycotina</taxon>
        <taxon>Orbiliomycetes</taxon>
        <taxon>Orbiliales</taxon>
        <taxon>Orbiliaceae</taxon>
        <taxon>Drechslerella</taxon>
    </lineage>
</organism>
<keyword evidence="4" id="KW-0547">Nucleotide-binding</keyword>
<dbReference type="SUPFAM" id="SSF56112">
    <property type="entry name" value="Protein kinase-like (PK-like)"/>
    <property type="match status" value="1"/>
</dbReference>
<evidence type="ECO:0000256" key="8">
    <source>
        <dbReference type="ARBA" id="ARBA00048679"/>
    </source>
</evidence>
<comment type="catalytic activity">
    <reaction evidence="7">
        <text>L-threonyl-[protein] + ATP = O-phospho-L-threonyl-[protein] + ADP + H(+)</text>
        <dbReference type="Rhea" id="RHEA:46608"/>
        <dbReference type="Rhea" id="RHEA-COMP:11060"/>
        <dbReference type="Rhea" id="RHEA-COMP:11605"/>
        <dbReference type="ChEBI" id="CHEBI:15378"/>
        <dbReference type="ChEBI" id="CHEBI:30013"/>
        <dbReference type="ChEBI" id="CHEBI:30616"/>
        <dbReference type="ChEBI" id="CHEBI:61977"/>
        <dbReference type="ChEBI" id="CHEBI:456216"/>
        <dbReference type="EC" id="2.7.11.1"/>
    </reaction>
</comment>
<comment type="catalytic activity">
    <reaction evidence="8">
        <text>L-seryl-[protein] + ATP = O-phospho-L-seryl-[protein] + ADP + H(+)</text>
        <dbReference type="Rhea" id="RHEA:17989"/>
        <dbReference type="Rhea" id="RHEA-COMP:9863"/>
        <dbReference type="Rhea" id="RHEA-COMP:11604"/>
        <dbReference type="ChEBI" id="CHEBI:15378"/>
        <dbReference type="ChEBI" id="CHEBI:29999"/>
        <dbReference type="ChEBI" id="CHEBI:30616"/>
        <dbReference type="ChEBI" id="CHEBI:83421"/>
        <dbReference type="ChEBI" id="CHEBI:456216"/>
        <dbReference type="EC" id="2.7.11.1"/>
    </reaction>
</comment>
<gene>
    <name evidence="11" type="ORF">Dda_7576</name>
</gene>
<dbReference type="GO" id="GO:0072354">
    <property type="term" value="F:histone H3T3 kinase activity"/>
    <property type="evidence" value="ECO:0007669"/>
    <property type="project" value="TreeGrafter"/>
</dbReference>
<dbReference type="EMBL" id="JAQGDS010000010">
    <property type="protein sequence ID" value="KAJ6257787.1"/>
    <property type="molecule type" value="Genomic_DNA"/>
</dbReference>
<evidence type="ECO:0000259" key="10">
    <source>
        <dbReference type="PROSITE" id="PS50011"/>
    </source>
</evidence>
<name>A0AAD6IWQ5_DREDA</name>
<evidence type="ECO:0000256" key="2">
    <source>
        <dbReference type="ARBA" id="ARBA00022527"/>
    </source>
</evidence>
<evidence type="ECO:0000256" key="7">
    <source>
        <dbReference type="ARBA" id="ARBA00047899"/>
    </source>
</evidence>
<dbReference type="GO" id="GO:0035556">
    <property type="term" value="P:intracellular signal transduction"/>
    <property type="evidence" value="ECO:0007669"/>
    <property type="project" value="TreeGrafter"/>
</dbReference>
<accession>A0AAD6IWQ5</accession>
<evidence type="ECO:0000256" key="3">
    <source>
        <dbReference type="ARBA" id="ARBA00022679"/>
    </source>
</evidence>
<feature type="region of interest" description="Disordered" evidence="9">
    <location>
        <begin position="1"/>
        <end position="103"/>
    </location>
</feature>